<dbReference type="Gene3D" id="3.20.20.80">
    <property type="entry name" value="Glycosidases"/>
    <property type="match status" value="2"/>
</dbReference>
<keyword evidence="5 10" id="KW-0378">Hydrolase</keyword>
<dbReference type="GO" id="GO:0006491">
    <property type="term" value="P:N-glycan processing"/>
    <property type="evidence" value="ECO:0007669"/>
    <property type="project" value="TreeGrafter"/>
</dbReference>
<comment type="subcellular location">
    <subcellularLocation>
        <location evidence="1">Endoplasmic reticulum</location>
    </subcellularLocation>
</comment>
<dbReference type="GO" id="GO:0005783">
    <property type="term" value="C:endoplasmic reticulum"/>
    <property type="evidence" value="ECO:0007669"/>
    <property type="project" value="UniProtKB-SubCell"/>
</dbReference>
<dbReference type="SUPFAM" id="SSF51011">
    <property type="entry name" value="Glycosyl hydrolase domain"/>
    <property type="match status" value="1"/>
</dbReference>
<dbReference type="GO" id="GO:0090599">
    <property type="term" value="F:alpha-glucosidase activity"/>
    <property type="evidence" value="ECO:0007669"/>
    <property type="project" value="TreeGrafter"/>
</dbReference>
<dbReference type="InterPro" id="IPR013780">
    <property type="entry name" value="Glyco_hydro_b"/>
</dbReference>
<dbReference type="EMBL" id="IACT01001341">
    <property type="protein sequence ID" value="LAC20693.1"/>
    <property type="molecule type" value="mRNA"/>
</dbReference>
<dbReference type="FunFam" id="2.60.40.1180:FF:000023">
    <property type="entry name" value="neutral alpha-glucosidase AB isoform X2"/>
    <property type="match status" value="1"/>
</dbReference>
<sequence length="708" mass="80496">MDIAFINSKHVYGIPEHADTFALKDTGSGDPYRLYNLDVFEYELNNPMALYASIPFMISHSQHGSAGVFWHNAAETWVDVKHLPTTDVVSSITGFFSGGSRGSDPAQQVSTHWMSEAGIIDLFVMAGPQPMDVFRQYAIITGTTNLPPLFSLAYHQCRWNYNDQDDVLTVDQNFDKHDIPMDVMWLDIEHTDGKRYFTWDEHKFPDPVAMTNQLASKGRKLVTIVDPHIKRDPNYFFYKENRDLDHYIKTKDGQEFDGWCWPGSSSYLDMTNPSARKHYMETFSLDRYKGSTLDTFTWNDMNEPSVFNGPEVTMQKDCLHPGLGVEHREIHNANGMLFHASTYEGLLMRSNYQLRPFVLTRAAYAGSQRSTAIWTGDNTAEWGHLKISVPMILSLSVSGMTHVGADIGGFFGNPDGALLARWYQTAAYTPFMRTHSHLDTKRREPWLFDRHTLSVIRRAIRDRYRLLPLWYTLFWENERTGAPPMRPLWSEFPKDETTFGLEYEFMVGSRLLVAPVLDSDATTVSVYFPEGLWYDTHDNSVYQGPDTQTVPAPPEKIPVYQRGGSIVARKERVRRSSALMRDDPYTLIVALGTDGTAQGTLYIDDEHTMDYRKGKYLYILLSYSGSQLVGKVLEPSVPDSRYVTKSWLERVVIVGLNDQPSKITMVTKGGGQVSLEGSFSKGSGRTSSRLIIRKPDINIAQEFTISLH</sequence>
<evidence type="ECO:0000256" key="8">
    <source>
        <dbReference type="ARBA" id="ARBA00023295"/>
    </source>
</evidence>
<reference evidence="14" key="1">
    <citation type="submission" date="2017-11" db="EMBL/GenBank/DDBJ databases">
        <title>The sensing device of the deep-sea amphipod.</title>
        <authorList>
            <person name="Kobayashi H."/>
            <person name="Nagahama T."/>
            <person name="Arai W."/>
            <person name="Sasagawa Y."/>
            <person name="Umeda M."/>
            <person name="Hayashi T."/>
            <person name="Nikaido I."/>
            <person name="Watanabe H."/>
            <person name="Oguri K."/>
            <person name="Kitazato H."/>
            <person name="Fujioka K."/>
            <person name="Kido Y."/>
            <person name="Takami H."/>
        </authorList>
    </citation>
    <scope>NUCLEOTIDE SEQUENCE</scope>
    <source>
        <tissue evidence="14">Whole body</tissue>
    </source>
</reference>
<dbReference type="GO" id="GO:0030246">
    <property type="term" value="F:carbohydrate binding"/>
    <property type="evidence" value="ECO:0007669"/>
    <property type="project" value="InterPro"/>
</dbReference>
<feature type="domain" description="Glycosyl hydrolase family 31 C-terminal" evidence="13">
    <location>
        <begin position="481"/>
        <end position="567"/>
    </location>
</feature>
<dbReference type="PANTHER" id="PTHR22762:SF54">
    <property type="entry name" value="BCDNA.GH04962"/>
    <property type="match status" value="1"/>
</dbReference>
<dbReference type="InterPro" id="IPR048395">
    <property type="entry name" value="Glyco_hydro_31_C"/>
</dbReference>
<evidence type="ECO:0000256" key="7">
    <source>
        <dbReference type="ARBA" id="ARBA00023180"/>
    </source>
</evidence>
<dbReference type="Pfam" id="PF01055">
    <property type="entry name" value="Glyco_hydro_31_2nd"/>
    <property type="match status" value="1"/>
</dbReference>
<evidence type="ECO:0000256" key="6">
    <source>
        <dbReference type="ARBA" id="ARBA00022824"/>
    </source>
</evidence>
<dbReference type="CDD" id="cd06603">
    <property type="entry name" value="GH31_GANC_GANAB_alpha"/>
    <property type="match status" value="1"/>
</dbReference>
<feature type="domain" description="Glycoside hydrolase family 31 TIM barrel" evidence="11">
    <location>
        <begin position="145"/>
        <end position="473"/>
    </location>
</feature>
<evidence type="ECO:0000259" key="11">
    <source>
        <dbReference type="Pfam" id="PF01055"/>
    </source>
</evidence>
<feature type="domain" description="Glycoside hydrolase family 31 N-terminal" evidence="12">
    <location>
        <begin position="1"/>
        <end position="79"/>
    </location>
</feature>
<comment type="pathway">
    <text evidence="2">Glycan metabolism; N-glycan metabolism.</text>
</comment>
<keyword evidence="6" id="KW-0256">Endoplasmic reticulum</keyword>
<evidence type="ECO:0000259" key="12">
    <source>
        <dbReference type="Pfam" id="PF13802"/>
    </source>
</evidence>
<keyword evidence="7" id="KW-0325">Glycoprotein</keyword>
<evidence type="ECO:0000256" key="5">
    <source>
        <dbReference type="ARBA" id="ARBA00022801"/>
    </source>
</evidence>
<comment type="similarity">
    <text evidence="3 10">Belongs to the glycosyl hydrolase 31 family.</text>
</comment>
<evidence type="ECO:0000256" key="3">
    <source>
        <dbReference type="ARBA" id="ARBA00007806"/>
    </source>
</evidence>
<evidence type="ECO:0000313" key="14">
    <source>
        <dbReference type="EMBL" id="LAC20693.1"/>
    </source>
</evidence>
<protein>
    <recommendedName>
        <fullName evidence="9">Glucosidase II subunit alpha</fullName>
    </recommendedName>
</protein>
<dbReference type="Pfam" id="PF21365">
    <property type="entry name" value="Glyco_hydro_31_3rd"/>
    <property type="match status" value="1"/>
</dbReference>
<evidence type="ECO:0000256" key="1">
    <source>
        <dbReference type="ARBA" id="ARBA00004240"/>
    </source>
</evidence>
<evidence type="ECO:0000256" key="2">
    <source>
        <dbReference type="ARBA" id="ARBA00004833"/>
    </source>
</evidence>
<dbReference type="InterPro" id="IPR017853">
    <property type="entry name" value="GH"/>
</dbReference>
<dbReference type="GO" id="GO:0005975">
    <property type="term" value="P:carbohydrate metabolic process"/>
    <property type="evidence" value="ECO:0007669"/>
    <property type="project" value="InterPro"/>
</dbReference>
<dbReference type="SUPFAM" id="SSF74650">
    <property type="entry name" value="Galactose mutarotase-like"/>
    <property type="match status" value="1"/>
</dbReference>
<proteinExistence type="evidence at transcript level"/>
<dbReference type="FunFam" id="3.20.20.80:FF:000039">
    <property type="entry name" value="Glucosidase, alpha neutral C"/>
    <property type="match status" value="1"/>
</dbReference>
<dbReference type="InterPro" id="IPR011013">
    <property type="entry name" value="Gal_mutarotase_sf_dom"/>
</dbReference>
<evidence type="ECO:0000256" key="9">
    <source>
        <dbReference type="ARBA" id="ARBA00042895"/>
    </source>
</evidence>
<keyword evidence="8 10" id="KW-0326">Glycosidase</keyword>
<dbReference type="InterPro" id="IPR000322">
    <property type="entry name" value="Glyco_hydro_31_TIM"/>
</dbReference>
<evidence type="ECO:0000256" key="4">
    <source>
        <dbReference type="ARBA" id="ARBA00022729"/>
    </source>
</evidence>
<dbReference type="PANTHER" id="PTHR22762">
    <property type="entry name" value="ALPHA-GLUCOSIDASE"/>
    <property type="match status" value="1"/>
</dbReference>
<dbReference type="Gene3D" id="2.60.40.1760">
    <property type="entry name" value="glycosyl hydrolase (family 31)"/>
    <property type="match status" value="1"/>
</dbReference>
<dbReference type="SUPFAM" id="SSF51445">
    <property type="entry name" value="(Trans)glycosidases"/>
    <property type="match status" value="1"/>
</dbReference>
<dbReference type="CDD" id="cd14752">
    <property type="entry name" value="GH31_N"/>
    <property type="match status" value="1"/>
</dbReference>
<dbReference type="Pfam" id="PF13802">
    <property type="entry name" value="Gal_mutarotas_2"/>
    <property type="match status" value="1"/>
</dbReference>
<organism evidence="14">
    <name type="scientific">Hirondellea gigas</name>
    <dbReference type="NCBI Taxonomy" id="1518452"/>
    <lineage>
        <taxon>Eukaryota</taxon>
        <taxon>Metazoa</taxon>
        <taxon>Ecdysozoa</taxon>
        <taxon>Arthropoda</taxon>
        <taxon>Crustacea</taxon>
        <taxon>Multicrustacea</taxon>
        <taxon>Malacostraca</taxon>
        <taxon>Eumalacostraca</taxon>
        <taxon>Peracarida</taxon>
        <taxon>Amphipoda</taxon>
        <taxon>Amphilochidea</taxon>
        <taxon>Lysianassida</taxon>
        <taxon>Lysianassidira</taxon>
        <taxon>Lysianassoidea</taxon>
        <taxon>Lysianassidae</taxon>
        <taxon>Hirondellea</taxon>
    </lineage>
</organism>
<evidence type="ECO:0000259" key="13">
    <source>
        <dbReference type="Pfam" id="PF21365"/>
    </source>
</evidence>
<dbReference type="Gene3D" id="2.60.40.1180">
    <property type="entry name" value="Golgi alpha-mannosidase II"/>
    <property type="match status" value="2"/>
</dbReference>
<name>A0A6A7FRA2_9CRUS</name>
<evidence type="ECO:0000256" key="10">
    <source>
        <dbReference type="RuleBase" id="RU361185"/>
    </source>
</evidence>
<keyword evidence="4" id="KW-0732">Signal</keyword>
<dbReference type="InterPro" id="IPR025887">
    <property type="entry name" value="Glyco_hydro_31_N_dom"/>
</dbReference>
<dbReference type="AlphaFoldDB" id="A0A6A7FRA2"/>
<accession>A0A6A7FRA2</accession>